<sequence>MNAKACKAAIMLMAVNQRKQQRILAQLPAAIKEDVYAALLKSRQLNLKVTDFTEYNMPIDIFNCKNEKEIAVLRKHASDVESQTITPHAKQTFLELVSEQKETA</sequence>
<comment type="caution">
    <text evidence="1">The sequence shown here is derived from an EMBL/GenBank/DDBJ whole genome shotgun (WGS) entry which is preliminary data.</text>
</comment>
<evidence type="ECO:0000313" key="2">
    <source>
        <dbReference type="Proteomes" id="UP001652504"/>
    </source>
</evidence>
<organism evidence="1 2">
    <name type="scientific">Fluctibacter corallii</name>
    <dbReference type="NCBI Taxonomy" id="2984329"/>
    <lineage>
        <taxon>Bacteria</taxon>
        <taxon>Pseudomonadati</taxon>
        <taxon>Pseudomonadota</taxon>
        <taxon>Gammaproteobacteria</taxon>
        <taxon>Alteromonadales</taxon>
        <taxon>Alteromonadaceae</taxon>
        <taxon>Fluctibacter</taxon>
    </lineage>
</organism>
<evidence type="ECO:0000313" key="1">
    <source>
        <dbReference type="EMBL" id="MCV2885314.1"/>
    </source>
</evidence>
<protein>
    <submittedName>
        <fullName evidence="1">Uncharacterized protein</fullName>
    </submittedName>
</protein>
<proteinExistence type="predicted"/>
<dbReference type="Proteomes" id="UP001652504">
    <property type="component" value="Unassembled WGS sequence"/>
</dbReference>
<name>A0ABT3A9F4_9ALTE</name>
<dbReference type="RefSeq" id="WP_263712597.1">
    <property type="nucleotide sequence ID" value="NZ_JAOWKX010000005.1"/>
</dbReference>
<gene>
    <name evidence="1" type="ORF">OE749_11480</name>
</gene>
<accession>A0ABT3A9F4</accession>
<reference evidence="1 2" key="1">
    <citation type="submission" date="2022-10" db="EMBL/GenBank/DDBJ databases">
        <title>Aestuariibacter sp. AA17 isolated from Montipora capitata coral fragment.</title>
        <authorList>
            <person name="Emsley S.A."/>
            <person name="Pfannmuller K.M."/>
            <person name="Loughran R.M."/>
            <person name="Shlafstein M."/>
            <person name="Papke E."/>
            <person name="Saw J.H."/>
            <person name="Ushijima B."/>
            <person name="Videau P."/>
        </authorList>
    </citation>
    <scope>NUCLEOTIDE SEQUENCE [LARGE SCALE GENOMIC DNA]</scope>
    <source>
        <strain evidence="1 2">AA17</strain>
    </source>
</reference>
<dbReference type="EMBL" id="JAOWKX010000005">
    <property type="protein sequence ID" value="MCV2885314.1"/>
    <property type="molecule type" value="Genomic_DNA"/>
</dbReference>
<keyword evidence="2" id="KW-1185">Reference proteome</keyword>